<reference evidence="1" key="1">
    <citation type="submission" date="2018-11" db="EMBL/GenBank/DDBJ databases">
        <authorList>
            <consortium name="Genoscope - CEA"/>
            <person name="William W."/>
        </authorList>
    </citation>
    <scope>NUCLEOTIDE SEQUENCE</scope>
</reference>
<organism evidence="1">
    <name type="scientific">Brassica campestris</name>
    <name type="common">Field mustard</name>
    <dbReference type="NCBI Taxonomy" id="3711"/>
    <lineage>
        <taxon>Eukaryota</taxon>
        <taxon>Viridiplantae</taxon>
        <taxon>Streptophyta</taxon>
        <taxon>Embryophyta</taxon>
        <taxon>Tracheophyta</taxon>
        <taxon>Spermatophyta</taxon>
        <taxon>Magnoliopsida</taxon>
        <taxon>eudicotyledons</taxon>
        <taxon>Gunneridae</taxon>
        <taxon>Pentapetalae</taxon>
        <taxon>rosids</taxon>
        <taxon>malvids</taxon>
        <taxon>Brassicales</taxon>
        <taxon>Brassicaceae</taxon>
        <taxon>Brassiceae</taxon>
        <taxon>Brassica</taxon>
    </lineage>
</organism>
<proteinExistence type="predicted"/>
<dbReference type="EMBL" id="LR031569">
    <property type="protein sequence ID" value="VDC67534.1"/>
    <property type="molecule type" value="Genomic_DNA"/>
</dbReference>
<protein>
    <submittedName>
        <fullName evidence="1">Uncharacterized protein</fullName>
    </submittedName>
</protein>
<sequence length="38" mass="4539">MRKETVVDFDCFFVLLEEIVKHRRSSSRSLLLQLDLSQ</sequence>
<dbReference type="AlphaFoldDB" id="A0A3P5YV71"/>
<accession>A0A3P5YV71</accession>
<name>A0A3P5YV71_BRACM</name>
<gene>
    <name evidence="1" type="ORF">BRAA06T26074Z</name>
</gene>
<evidence type="ECO:0000313" key="1">
    <source>
        <dbReference type="EMBL" id="VDC67534.1"/>
    </source>
</evidence>